<sequence>MSDAQDIISSNLQTNSLQEYIEMINTGEGYEANQAANNNESDESLISIEEEEDSYSILDIISSSAINLVLPFINGLMLGFGEIVAHEIGFKYGWYGAKVEPKQRMLRGRLQIEQAIARASRGSEQESKWL</sequence>
<dbReference type="PANTHER" id="PTHR28241:SF1">
    <property type="entry name" value="MITOCHONDRIAL IMPORT PROTEIN 1"/>
    <property type="match status" value="1"/>
</dbReference>
<dbReference type="GO" id="GO:0070096">
    <property type="term" value="P:mitochondrial outer membrane translocase complex assembly"/>
    <property type="evidence" value="ECO:0007669"/>
    <property type="project" value="TreeGrafter"/>
</dbReference>
<dbReference type="AlphaFoldDB" id="A0AAV5QIT5"/>
<evidence type="ECO:0000313" key="1">
    <source>
        <dbReference type="EMBL" id="GMM34758.1"/>
    </source>
</evidence>
<dbReference type="RefSeq" id="XP_064851758.1">
    <property type="nucleotide sequence ID" value="XM_064995686.1"/>
</dbReference>
<protein>
    <submittedName>
        <fullName evidence="1">Mim1 protein</fullName>
    </submittedName>
</protein>
<name>A0AAV5QIT5_9ASCO</name>
<reference evidence="1 2" key="1">
    <citation type="journal article" date="2023" name="Elife">
        <title>Identification of key yeast species and microbe-microbe interactions impacting larval growth of Drosophila in the wild.</title>
        <authorList>
            <person name="Mure A."/>
            <person name="Sugiura Y."/>
            <person name="Maeda R."/>
            <person name="Honda K."/>
            <person name="Sakurai N."/>
            <person name="Takahashi Y."/>
            <person name="Watada M."/>
            <person name="Katoh T."/>
            <person name="Gotoh A."/>
            <person name="Gotoh Y."/>
            <person name="Taniguchi I."/>
            <person name="Nakamura K."/>
            <person name="Hayashi T."/>
            <person name="Katayama T."/>
            <person name="Uemura T."/>
            <person name="Hattori Y."/>
        </authorList>
    </citation>
    <scope>NUCLEOTIDE SEQUENCE [LARGE SCALE GENOMIC DNA]</scope>
    <source>
        <strain evidence="1 2">SC-9</strain>
    </source>
</reference>
<dbReference type="GO" id="GO:0045040">
    <property type="term" value="P:protein insertion into mitochondrial outer membrane"/>
    <property type="evidence" value="ECO:0007669"/>
    <property type="project" value="TreeGrafter"/>
</dbReference>
<dbReference type="InterPro" id="IPR013262">
    <property type="entry name" value="OMP_MIM1/TOM13_mt"/>
</dbReference>
<proteinExistence type="predicted"/>
<evidence type="ECO:0000313" key="2">
    <source>
        <dbReference type="Proteomes" id="UP001360560"/>
    </source>
</evidence>
<comment type="caution">
    <text evidence="1">The sequence shown here is derived from an EMBL/GenBank/DDBJ whole genome shotgun (WGS) entry which is preliminary data.</text>
</comment>
<organism evidence="1 2">
    <name type="scientific">Saccharomycopsis crataegensis</name>
    <dbReference type="NCBI Taxonomy" id="43959"/>
    <lineage>
        <taxon>Eukaryota</taxon>
        <taxon>Fungi</taxon>
        <taxon>Dikarya</taxon>
        <taxon>Ascomycota</taxon>
        <taxon>Saccharomycotina</taxon>
        <taxon>Saccharomycetes</taxon>
        <taxon>Saccharomycopsidaceae</taxon>
        <taxon>Saccharomycopsis</taxon>
    </lineage>
</organism>
<dbReference type="GeneID" id="90072737"/>
<dbReference type="GO" id="GO:0005741">
    <property type="term" value="C:mitochondrial outer membrane"/>
    <property type="evidence" value="ECO:0007669"/>
    <property type="project" value="InterPro"/>
</dbReference>
<dbReference type="Proteomes" id="UP001360560">
    <property type="component" value="Unassembled WGS sequence"/>
</dbReference>
<dbReference type="PANTHER" id="PTHR28241">
    <property type="entry name" value="MITOCHONDRIAL IMPORT PROTEIN 1"/>
    <property type="match status" value="1"/>
</dbReference>
<dbReference type="EMBL" id="BTFZ01000003">
    <property type="protein sequence ID" value="GMM34758.1"/>
    <property type="molecule type" value="Genomic_DNA"/>
</dbReference>
<keyword evidence="2" id="KW-1185">Reference proteome</keyword>
<dbReference type="Pfam" id="PF08219">
    <property type="entry name" value="TOM13"/>
    <property type="match status" value="1"/>
</dbReference>
<accession>A0AAV5QIT5</accession>
<gene>
    <name evidence="1" type="ORF">DASC09_020830</name>
</gene>